<accession>A0A5R9BRX9</accession>
<dbReference type="Pfam" id="PF00890">
    <property type="entry name" value="FAD_binding_2"/>
    <property type="match status" value="1"/>
</dbReference>
<dbReference type="InterPro" id="IPR027477">
    <property type="entry name" value="Succ_DH/fumarate_Rdtase_cat_sf"/>
</dbReference>
<reference evidence="10 11" key="1">
    <citation type="submission" date="2019-05" db="EMBL/GenBank/DDBJ databases">
        <title>The metagenome of a microbial culture collection derived from dairy environment covers the genomic content of the human microbiome.</title>
        <authorList>
            <person name="Roder T."/>
            <person name="Wuthrich D."/>
            <person name="Sattari Z."/>
            <person name="Von Ah U."/>
            <person name="Bar C."/>
            <person name="Ronchi F."/>
            <person name="Macpherson A.J."/>
            <person name="Ganal-Vonarburg S.C."/>
            <person name="Bruggmann R."/>
            <person name="Vergeres G."/>
        </authorList>
    </citation>
    <scope>NUCLEOTIDE SEQUENCE [LARGE SCALE GENOMIC DNA]</scope>
    <source>
        <strain evidence="10 11">FAM 18815</strain>
    </source>
</reference>
<dbReference type="SMART" id="SM00900">
    <property type="entry name" value="FMN_bind"/>
    <property type="match status" value="1"/>
</dbReference>
<evidence type="ECO:0000313" key="10">
    <source>
        <dbReference type="EMBL" id="TLQ02792.1"/>
    </source>
</evidence>
<name>A0A5R9BRX9_9LACO</name>
<dbReference type="GO" id="GO:0010181">
    <property type="term" value="F:FMN binding"/>
    <property type="evidence" value="ECO:0007669"/>
    <property type="project" value="InterPro"/>
</dbReference>
<sequence length="593" mass="64329">MSKMFKAVAQGFHGPITVISEIDNGKIKDISAEGIQPDTVGTLSAKRMVEKIKEEKSVNIDAVTGATFSSSAVLKAAKKSMELAEGKITAAEANDLKQEPIDKVTVPTYAKVHTNRIYASDVKFVDEYDVIIAGSGVAGLSAAIESARNGAKTVLFEKAGMIGGTSNFSHGIIQAAGTKQQKEHTKYQKDDSQKHAREYLQAGEGHVDEELVRDFTDDAANTIAWLSEIGINWVDVYGHKSIPYENQKDFADRIHVYDHGGHNGAGVIMTSKMLKAAKDAGVIIKYDSPVVGLVTKNLHNNEILGVVVNHHGQEKAYRALKGTVLATASIDHNEQLAKELSPWQYRDIKKNVLLTSKYDTGDGIILGMTNGAALTGIGGVMSADFKFGIGFSTQVITPPAFYINGLGKRYVNEDSTYGYLTRANYEQETSLGKPTWLVFGQNTVDEKNLPYETEEEIQKDISRGRLIKAATAEELAQKIEVSDQNLTDTLTIWNQNAKEKKDPAFGRRQGIEPLETPLYAYKNHDMNIGSIGGLKVNVNLQVIDNGHQPIEGLYAAGQNAGGIIGSYYAGSGTALGVGLHQGRKVGRQLALKK</sequence>
<comment type="cofactor">
    <cofactor evidence="1">
        <name>FMN</name>
        <dbReference type="ChEBI" id="CHEBI:58210"/>
    </cofactor>
</comment>
<dbReference type="GO" id="GO:0008202">
    <property type="term" value="P:steroid metabolic process"/>
    <property type="evidence" value="ECO:0007669"/>
    <property type="project" value="UniProtKB-ARBA"/>
</dbReference>
<dbReference type="EMBL" id="VBTH01000040">
    <property type="protein sequence ID" value="TLQ02792.1"/>
    <property type="molecule type" value="Genomic_DNA"/>
</dbReference>
<protein>
    <recommendedName>
        <fullName evidence="4">Urocanate reductase</fullName>
        <ecNumber evidence="3">1.3.99.33</ecNumber>
    </recommendedName>
</protein>
<dbReference type="AlphaFoldDB" id="A0A5R9BRX9"/>
<dbReference type="PRINTS" id="PR00411">
    <property type="entry name" value="PNDRDTASEI"/>
</dbReference>
<keyword evidence="6" id="KW-0274">FAD</keyword>
<dbReference type="Pfam" id="PF04205">
    <property type="entry name" value="FMN_bind"/>
    <property type="match status" value="1"/>
</dbReference>
<evidence type="ECO:0000256" key="3">
    <source>
        <dbReference type="ARBA" id="ARBA00013137"/>
    </source>
</evidence>
<dbReference type="SUPFAM" id="SSF56425">
    <property type="entry name" value="Succinate dehydrogenase/fumarate reductase flavoprotein, catalytic domain"/>
    <property type="match status" value="1"/>
</dbReference>
<comment type="catalytic activity">
    <reaction evidence="8">
        <text>dihydrourocanate + A = urocanate + AH2</text>
        <dbReference type="Rhea" id="RHEA:36059"/>
        <dbReference type="ChEBI" id="CHEBI:13193"/>
        <dbReference type="ChEBI" id="CHEBI:17499"/>
        <dbReference type="ChEBI" id="CHEBI:27247"/>
        <dbReference type="ChEBI" id="CHEBI:72991"/>
        <dbReference type="EC" id="1.3.99.33"/>
    </reaction>
</comment>
<evidence type="ECO:0000256" key="4">
    <source>
        <dbReference type="ARBA" id="ARBA00015872"/>
    </source>
</evidence>
<evidence type="ECO:0000256" key="8">
    <source>
        <dbReference type="ARBA" id="ARBA00049922"/>
    </source>
</evidence>
<evidence type="ECO:0000256" key="2">
    <source>
        <dbReference type="ARBA" id="ARBA00001974"/>
    </source>
</evidence>
<evidence type="ECO:0000259" key="9">
    <source>
        <dbReference type="SMART" id="SM00900"/>
    </source>
</evidence>
<dbReference type="Gene3D" id="3.50.50.60">
    <property type="entry name" value="FAD/NAD(P)-binding domain"/>
    <property type="match status" value="1"/>
</dbReference>
<comment type="cofactor">
    <cofactor evidence="2">
        <name>FAD</name>
        <dbReference type="ChEBI" id="CHEBI:57692"/>
    </cofactor>
</comment>
<dbReference type="Gene3D" id="3.90.1010.20">
    <property type="match status" value="1"/>
</dbReference>
<proteinExistence type="predicted"/>
<dbReference type="InterPro" id="IPR036188">
    <property type="entry name" value="FAD/NAD-bd_sf"/>
</dbReference>
<dbReference type="RefSeq" id="WP_138475010.1">
    <property type="nucleotide sequence ID" value="NZ_VBTH01000040.1"/>
</dbReference>
<dbReference type="PANTHER" id="PTHR43400">
    <property type="entry name" value="FUMARATE REDUCTASE"/>
    <property type="match status" value="1"/>
</dbReference>
<dbReference type="Proteomes" id="UP000305541">
    <property type="component" value="Unassembled WGS sequence"/>
</dbReference>
<evidence type="ECO:0000256" key="7">
    <source>
        <dbReference type="ARBA" id="ARBA00023002"/>
    </source>
</evidence>
<evidence type="ECO:0000256" key="5">
    <source>
        <dbReference type="ARBA" id="ARBA00022630"/>
    </source>
</evidence>
<gene>
    <name evidence="10" type="ORF">FEZ51_10395</name>
</gene>
<dbReference type="InterPro" id="IPR003953">
    <property type="entry name" value="FAD-dep_OxRdtase_2_FAD-bd"/>
</dbReference>
<dbReference type="EC" id="1.3.99.33" evidence="3"/>
<dbReference type="GO" id="GO:0016020">
    <property type="term" value="C:membrane"/>
    <property type="evidence" value="ECO:0007669"/>
    <property type="project" value="InterPro"/>
</dbReference>
<evidence type="ECO:0000256" key="1">
    <source>
        <dbReference type="ARBA" id="ARBA00001917"/>
    </source>
</evidence>
<dbReference type="PANTHER" id="PTHR43400:SF10">
    <property type="entry name" value="3-OXOSTEROID 1-DEHYDROGENASE"/>
    <property type="match status" value="1"/>
</dbReference>
<evidence type="ECO:0000256" key="6">
    <source>
        <dbReference type="ARBA" id="ARBA00022827"/>
    </source>
</evidence>
<comment type="caution">
    <text evidence="10">The sequence shown here is derived from an EMBL/GenBank/DDBJ whole genome shotgun (WGS) entry which is preliminary data.</text>
</comment>
<evidence type="ECO:0000313" key="11">
    <source>
        <dbReference type="Proteomes" id="UP000305541"/>
    </source>
</evidence>
<dbReference type="InterPro" id="IPR007329">
    <property type="entry name" value="FMN-bd"/>
</dbReference>
<feature type="domain" description="FMN-binding" evidence="9">
    <location>
        <begin position="11"/>
        <end position="84"/>
    </location>
</feature>
<dbReference type="InterPro" id="IPR050315">
    <property type="entry name" value="FAD-oxidoreductase_2"/>
</dbReference>
<keyword evidence="5" id="KW-0285">Flavoprotein</keyword>
<dbReference type="OrthoDB" id="337830at2"/>
<dbReference type="SUPFAM" id="SSF51905">
    <property type="entry name" value="FAD/NAD(P)-binding domain"/>
    <property type="match status" value="1"/>
</dbReference>
<organism evidence="10 11">
    <name type="scientific">Pediococcus stilesii</name>
    <dbReference type="NCBI Taxonomy" id="331679"/>
    <lineage>
        <taxon>Bacteria</taxon>
        <taxon>Bacillati</taxon>
        <taxon>Bacillota</taxon>
        <taxon>Bacilli</taxon>
        <taxon>Lactobacillales</taxon>
        <taxon>Lactobacillaceae</taxon>
        <taxon>Pediococcus</taxon>
    </lineage>
</organism>
<keyword evidence="7" id="KW-0560">Oxidoreductase</keyword>
<dbReference type="GO" id="GO:0033765">
    <property type="term" value="F:steroid dehydrogenase activity, acting on the CH-CH group of donors"/>
    <property type="evidence" value="ECO:0007669"/>
    <property type="project" value="UniProtKB-ARBA"/>
</dbReference>
<dbReference type="Gene3D" id="3.90.700.10">
    <property type="entry name" value="Succinate dehydrogenase/fumarate reductase flavoprotein, catalytic domain"/>
    <property type="match status" value="1"/>
</dbReference>